<accession>A0A6M3IEC3</accession>
<evidence type="ECO:0000313" key="1">
    <source>
        <dbReference type="EMBL" id="QJA55796.1"/>
    </source>
</evidence>
<dbReference type="AlphaFoldDB" id="A0A6M3IEC3"/>
<proteinExistence type="predicted"/>
<gene>
    <name evidence="1" type="ORF">MM415B01988_0004</name>
</gene>
<dbReference type="EMBL" id="MT141182">
    <property type="protein sequence ID" value="QJA55796.1"/>
    <property type="molecule type" value="Genomic_DNA"/>
</dbReference>
<name>A0A6M3IEC3_9ZZZZ</name>
<protein>
    <submittedName>
        <fullName evidence="1">Uncharacterized protein</fullName>
    </submittedName>
</protein>
<sequence>MPEDPQEIARWWQYHHCQPCLYPAKDGDGFRLGVKVPLTCQHLEWQDGVTSCAIYETRPKVCQDYFCPEVRNGPGV</sequence>
<reference evidence="1" key="1">
    <citation type="submission" date="2020-03" db="EMBL/GenBank/DDBJ databases">
        <title>The deep terrestrial virosphere.</title>
        <authorList>
            <person name="Holmfeldt K."/>
            <person name="Nilsson E."/>
            <person name="Simone D."/>
            <person name="Lopez-Fernandez M."/>
            <person name="Wu X."/>
            <person name="de Brujin I."/>
            <person name="Lundin D."/>
            <person name="Andersson A."/>
            <person name="Bertilsson S."/>
            <person name="Dopson M."/>
        </authorList>
    </citation>
    <scope>NUCLEOTIDE SEQUENCE</scope>
    <source>
        <strain evidence="1">MM415B01988</strain>
    </source>
</reference>
<organism evidence="1">
    <name type="scientific">viral metagenome</name>
    <dbReference type="NCBI Taxonomy" id="1070528"/>
    <lineage>
        <taxon>unclassified sequences</taxon>
        <taxon>metagenomes</taxon>
        <taxon>organismal metagenomes</taxon>
    </lineage>
</organism>